<evidence type="ECO:0000313" key="1">
    <source>
        <dbReference type="EMBL" id="BAY87811.1"/>
    </source>
</evidence>
<organism evidence="1 2">
    <name type="scientific">Calothrix parasitica NIES-267</name>
    <dbReference type="NCBI Taxonomy" id="1973488"/>
    <lineage>
        <taxon>Bacteria</taxon>
        <taxon>Bacillati</taxon>
        <taxon>Cyanobacteriota</taxon>
        <taxon>Cyanophyceae</taxon>
        <taxon>Nostocales</taxon>
        <taxon>Calotrichaceae</taxon>
        <taxon>Calothrix</taxon>
    </lineage>
</organism>
<dbReference type="AlphaFoldDB" id="A0A1Z4M333"/>
<gene>
    <name evidence="1" type="ORF">NIES267_73350</name>
</gene>
<evidence type="ECO:0000313" key="2">
    <source>
        <dbReference type="Proteomes" id="UP000218418"/>
    </source>
</evidence>
<keyword evidence="2" id="KW-1185">Reference proteome</keyword>
<sequence>MTDITMAIDCGASGTRVIFTPKDFKPELLLMEAGITRATRQALEDYSQSALGSTSPAQSGWVEYEGEFHAFGYAARGFKANLQLKKRKFELALPKVLAVIGAISEEKNLPNGAAIKLGTVLPWSEYSDRKLFHQLLTQALTSFQFCGTKKSFTLDTFLCIPEGGGVLFQGREPGSSFQNLNLIVLMMGFRDISLLFVDKGQMSGGLTEPLGFSHLCKFVAKQTGFRDHQILAQSICKAGKNLNSKALLPLLGNLGKAYRDHKLEEIKEAITWAKEQYLLKISELLEVEIENGVDEIIVAGGTANFLRTELNTILKQTPAKNVLWCENLEKRIRSSFSTQIKENSLQYRLADVYGLFFYLYGRTSKVGAKTQ</sequence>
<accession>A0A1Z4M333</accession>
<dbReference type="OrthoDB" id="528098at2"/>
<dbReference type="Proteomes" id="UP000218418">
    <property type="component" value="Plasmid plasmid2"/>
</dbReference>
<geneLocation type="plasmid" evidence="2">
    <name>Plasmid2 dna</name>
</geneLocation>
<protein>
    <recommendedName>
        <fullName evidence="3">Actin-like protein N-terminal domain-containing protein</fullName>
    </recommendedName>
</protein>
<proteinExistence type="predicted"/>
<dbReference type="CDD" id="cd10227">
    <property type="entry name" value="ASKHA_NBD_ParM-like"/>
    <property type="match status" value="1"/>
</dbReference>
<evidence type="ECO:0008006" key="3">
    <source>
        <dbReference type="Google" id="ProtNLM"/>
    </source>
</evidence>
<reference evidence="1 2" key="1">
    <citation type="submission" date="2017-06" db="EMBL/GenBank/DDBJ databases">
        <title>Genome sequencing of cyanobaciteial culture collection at National Institute for Environmental Studies (NIES).</title>
        <authorList>
            <person name="Hirose Y."/>
            <person name="Shimura Y."/>
            <person name="Fujisawa T."/>
            <person name="Nakamura Y."/>
            <person name="Kawachi M."/>
        </authorList>
    </citation>
    <scope>NUCLEOTIDE SEQUENCE [LARGE SCALE GENOMIC DNA]</scope>
    <source>
        <strain evidence="1 2">NIES-267</strain>
        <plasmid evidence="2">Plasmid2 dna</plasmid>
    </source>
</reference>
<keyword evidence="1" id="KW-0614">Plasmid</keyword>
<dbReference type="EMBL" id="AP018229">
    <property type="protein sequence ID" value="BAY87811.1"/>
    <property type="molecule type" value="Genomic_DNA"/>
</dbReference>
<name>A0A1Z4M333_9CYAN</name>